<dbReference type="InterPro" id="IPR013783">
    <property type="entry name" value="Ig-like_fold"/>
</dbReference>
<evidence type="ECO:0000259" key="8">
    <source>
        <dbReference type="PROSITE" id="PS50835"/>
    </source>
</evidence>
<keyword evidence="4" id="KW-0472">Membrane</keyword>
<evidence type="ECO:0000313" key="9">
    <source>
        <dbReference type="EMBL" id="KAK2551094.1"/>
    </source>
</evidence>
<reference evidence="9" key="2">
    <citation type="journal article" date="2023" name="Science">
        <title>Genomic signatures of disease resistance in endangered staghorn corals.</title>
        <authorList>
            <person name="Vollmer S.V."/>
            <person name="Selwyn J.D."/>
            <person name="Despard B.A."/>
            <person name="Roesel C.L."/>
        </authorList>
    </citation>
    <scope>NUCLEOTIDE SEQUENCE</scope>
    <source>
        <strain evidence="9">K2</strain>
    </source>
</reference>
<dbReference type="InterPro" id="IPR012337">
    <property type="entry name" value="RNaseH-like_sf"/>
</dbReference>
<dbReference type="Gene3D" id="3.30.420.10">
    <property type="entry name" value="Ribonuclease H-like superfamily/Ribonuclease H"/>
    <property type="match status" value="1"/>
</dbReference>
<keyword evidence="2" id="KW-1003">Cell membrane</keyword>
<evidence type="ECO:0000313" key="10">
    <source>
        <dbReference type="Proteomes" id="UP001249851"/>
    </source>
</evidence>
<gene>
    <name evidence="9" type="ORF">P5673_028162</name>
</gene>
<dbReference type="Pfam" id="PF07679">
    <property type="entry name" value="I-set"/>
    <property type="match status" value="1"/>
</dbReference>
<dbReference type="PANTHER" id="PTHR46791">
    <property type="entry name" value="EXPRESSED PROTEIN"/>
    <property type="match status" value="1"/>
</dbReference>
<evidence type="ECO:0000256" key="2">
    <source>
        <dbReference type="ARBA" id="ARBA00022475"/>
    </source>
</evidence>
<feature type="domain" description="Ig-like" evidence="8">
    <location>
        <begin position="26"/>
        <end position="113"/>
    </location>
</feature>
<dbReference type="InterPro" id="IPR003598">
    <property type="entry name" value="Ig_sub2"/>
</dbReference>
<dbReference type="Gene3D" id="2.60.40.10">
    <property type="entry name" value="Immunoglobulins"/>
    <property type="match status" value="2"/>
</dbReference>
<evidence type="ECO:0000256" key="3">
    <source>
        <dbReference type="ARBA" id="ARBA00022737"/>
    </source>
</evidence>
<keyword evidence="6" id="KW-0325">Glycoprotein</keyword>
<dbReference type="InterPro" id="IPR036397">
    <property type="entry name" value="RNaseH_sf"/>
</dbReference>
<proteinExistence type="predicted"/>
<dbReference type="EMBL" id="JARQWQ010000102">
    <property type="protein sequence ID" value="KAK2551094.1"/>
    <property type="molecule type" value="Genomic_DNA"/>
</dbReference>
<dbReference type="Pfam" id="PF24764">
    <property type="entry name" value="rva_4"/>
    <property type="match status" value="1"/>
</dbReference>
<dbReference type="GO" id="GO:0003676">
    <property type="term" value="F:nucleic acid binding"/>
    <property type="evidence" value="ECO:0007669"/>
    <property type="project" value="InterPro"/>
</dbReference>
<evidence type="ECO:0000256" key="7">
    <source>
        <dbReference type="ARBA" id="ARBA00023319"/>
    </source>
</evidence>
<keyword evidence="7" id="KW-0393">Immunoglobulin domain</keyword>
<accession>A0AAD9PY89</accession>
<dbReference type="AlphaFoldDB" id="A0AAD9PY89"/>
<sequence length="553" mass="62654">MKTSNNVDVAQDKLVAVVGKTKQIQPRISLNPGPRHAIEENTFTLPTCHVTGYPTPVVTWRKLSSQFPQGRVRYNNSALQISQARKEDSDVYTCSAKNLFGKAEKNTMLVVVSLPRFTSKPPSKILSMLSSTVRLNCSATGDPQPIISWRKQGGQLPVGRSQQINGTLVITNLQQSDAGNYICTATSAMVPNYSPAIGGNAALARDEVIQTFFNLGFKAQEIVLFLVSVHGIRISLRHLKRILRRLGCSRRRFQSNLDEIVEAVEKELKGSGSLLAYRAMHQRLLNQYGLLTTREVVRHVLKIFVPEGVEHRLRHRLRRRVYRSKGPNYLWHIDGYDKLKPFGFCIHGAIHGFSRRILWLEVASTNNDPKVIAQYCLDYVRQFGGTARIIRGDRGSENVSLAAIQHFFRRSCDDDFSGAKSFMYGKSTTNQRIEAWWGRLRQECADWWIEFLKNLTDSGLYNDNNVLHRECLKFSFMDVIQTEPHKVVLEWNVHSIRPSTNLEAPSGKPDILYFLPESRGSQDYSIPIDVDEIDIAEHMCATRPQDVVLPSSN</sequence>
<organism evidence="9 10">
    <name type="scientific">Acropora cervicornis</name>
    <name type="common">Staghorn coral</name>
    <dbReference type="NCBI Taxonomy" id="6130"/>
    <lineage>
        <taxon>Eukaryota</taxon>
        <taxon>Metazoa</taxon>
        <taxon>Cnidaria</taxon>
        <taxon>Anthozoa</taxon>
        <taxon>Hexacorallia</taxon>
        <taxon>Scleractinia</taxon>
        <taxon>Astrocoeniina</taxon>
        <taxon>Acroporidae</taxon>
        <taxon>Acropora</taxon>
    </lineage>
</organism>
<dbReference type="InterPro" id="IPR007110">
    <property type="entry name" value="Ig-like_dom"/>
</dbReference>
<comment type="subcellular location">
    <subcellularLocation>
        <location evidence="1">Cell membrane</location>
    </subcellularLocation>
</comment>
<dbReference type="SMART" id="SM00409">
    <property type="entry name" value="IG"/>
    <property type="match status" value="2"/>
</dbReference>
<dbReference type="Pfam" id="PF13927">
    <property type="entry name" value="Ig_3"/>
    <property type="match status" value="1"/>
</dbReference>
<evidence type="ECO:0000256" key="4">
    <source>
        <dbReference type="ARBA" id="ARBA00023136"/>
    </source>
</evidence>
<comment type="caution">
    <text evidence="9">The sequence shown here is derived from an EMBL/GenBank/DDBJ whole genome shotgun (WGS) entry which is preliminary data.</text>
</comment>
<dbReference type="SUPFAM" id="SSF53098">
    <property type="entry name" value="Ribonuclease H-like"/>
    <property type="match status" value="1"/>
</dbReference>
<dbReference type="GO" id="GO:0005886">
    <property type="term" value="C:plasma membrane"/>
    <property type="evidence" value="ECO:0007669"/>
    <property type="project" value="UniProtKB-SubCell"/>
</dbReference>
<dbReference type="PANTHER" id="PTHR46791:SF13">
    <property type="entry name" value="CLR5 DOMAIN-CONTAINING PROTEIN"/>
    <property type="match status" value="1"/>
</dbReference>
<evidence type="ECO:0000256" key="6">
    <source>
        <dbReference type="ARBA" id="ARBA00023180"/>
    </source>
</evidence>
<dbReference type="FunFam" id="2.60.40.10:FF:000005">
    <property type="entry name" value="Neuronal cell adhesion molecule"/>
    <property type="match status" value="1"/>
</dbReference>
<dbReference type="InterPro" id="IPR058913">
    <property type="entry name" value="Integrase_dom_put"/>
</dbReference>
<dbReference type="InterPro" id="IPR003599">
    <property type="entry name" value="Ig_sub"/>
</dbReference>
<keyword evidence="5" id="KW-1015">Disulfide bond</keyword>
<dbReference type="InterPro" id="IPR013098">
    <property type="entry name" value="Ig_I-set"/>
</dbReference>
<dbReference type="PROSITE" id="PS50835">
    <property type="entry name" value="IG_LIKE"/>
    <property type="match status" value="2"/>
</dbReference>
<dbReference type="SMART" id="SM00408">
    <property type="entry name" value="IGc2"/>
    <property type="match status" value="2"/>
</dbReference>
<evidence type="ECO:0000256" key="5">
    <source>
        <dbReference type="ARBA" id="ARBA00023157"/>
    </source>
</evidence>
<dbReference type="Proteomes" id="UP001249851">
    <property type="component" value="Unassembled WGS sequence"/>
</dbReference>
<protein>
    <submittedName>
        <fullName evidence="9">Roundabout-like protein 1</fullName>
    </submittedName>
</protein>
<evidence type="ECO:0000256" key="1">
    <source>
        <dbReference type="ARBA" id="ARBA00004236"/>
    </source>
</evidence>
<reference evidence="9" key="1">
    <citation type="journal article" date="2023" name="G3 (Bethesda)">
        <title>Whole genome assembly and annotation of the endangered Caribbean coral Acropora cervicornis.</title>
        <authorList>
            <person name="Selwyn J.D."/>
            <person name="Vollmer S.V."/>
        </authorList>
    </citation>
    <scope>NUCLEOTIDE SEQUENCE</scope>
    <source>
        <strain evidence="9">K2</strain>
    </source>
</reference>
<dbReference type="SUPFAM" id="SSF48726">
    <property type="entry name" value="Immunoglobulin"/>
    <property type="match status" value="2"/>
</dbReference>
<keyword evidence="3" id="KW-0677">Repeat</keyword>
<dbReference type="CDD" id="cd00096">
    <property type="entry name" value="Ig"/>
    <property type="match status" value="1"/>
</dbReference>
<keyword evidence="10" id="KW-1185">Reference proteome</keyword>
<feature type="domain" description="Ig-like" evidence="8">
    <location>
        <begin position="115"/>
        <end position="194"/>
    </location>
</feature>
<dbReference type="InterPro" id="IPR036179">
    <property type="entry name" value="Ig-like_dom_sf"/>
</dbReference>
<name>A0AAD9PY89_ACRCE</name>